<dbReference type="Proteomes" id="UP000214610">
    <property type="component" value="Unassembled WGS sequence"/>
</dbReference>
<evidence type="ECO:0000256" key="8">
    <source>
        <dbReference type="SAM" id="SignalP"/>
    </source>
</evidence>
<dbReference type="InterPro" id="IPR036280">
    <property type="entry name" value="Multihaem_cyt_sf"/>
</dbReference>
<feature type="signal peptide" evidence="8">
    <location>
        <begin position="1"/>
        <end position="22"/>
    </location>
</feature>
<evidence type="ECO:0000256" key="1">
    <source>
        <dbReference type="ARBA" id="ARBA00001926"/>
    </source>
</evidence>
<evidence type="ECO:0000259" key="9">
    <source>
        <dbReference type="Pfam" id="PF14537"/>
    </source>
</evidence>
<evidence type="ECO:0000256" key="7">
    <source>
        <dbReference type="ARBA" id="ARBA00023004"/>
    </source>
</evidence>
<feature type="chain" id="PRO_5012533745" description="Tetrahaem cytochrome domain-containing protein" evidence="8">
    <location>
        <begin position="23"/>
        <end position="110"/>
    </location>
</feature>
<dbReference type="InterPro" id="IPR012286">
    <property type="entry name" value="Tetrahaem_cytochrome"/>
</dbReference>
<keyword evidence="11" id="KW-1185">Reference proteome</keyword>
<evidence type="ECO:0000256" key="2">
    <source>
        <dbReference type="ARBA" id="ARBA00004196"/>
    </source>
</evidence>
<comment type="subcellular location">
    <subcellularLocation>
        <location evidence="2">Cell envelope</location>
    </subcellularLocation>
</comment>
<keyword evidence="4" id="KW-0349">Heme</keyword>
<keyword evidence="3" id="KW-0813">Transport</keyword>
<name>A0A227KDP1_9BURK</name>
<proteinExistence type="predicted"/>
<evidence type="ECO:0000313" key="10">
    <source>
        <dbReference type="EMBL" id="OXE45655.1"/>
    </source>
</evidence>
<dbReference type="SUPFAM" id="SSF48695">
    <property type="entry name" value="Multiheme cytochromes"/>
    <property type="match status" value="1"/>
</dbReference>
<evidence type="ECO:0000256" key="5">
    <source>
        <dbReference type="ARBA" id="ARBA00022723"/>
    </source>
</evidence>
<dbReference type="AlphaFoldDB" id="A0A227KDP1"/>
<dbReference type="EMBL" id="NHMP01000008">
    <property type="protein sequence ID" value="OXE45655.1"/>
    <property type="molecule type" value="Genomic_DNA"/>
</dbReference>
<organism evidence="10 11">
    <name type="scientific">Turicimonas muris</name>
    <dbReference type="NCBI Taxonomy" id="1796652"/>
    <lineage>
        <taxon>Bacteria</taxon>
        <taxon>Pseudomonadati</taxon>
        <taxon>Pseudomonadota</taxon>
        <taxon>Betaproteobacteria</taxon>
        <taxon>Burkholderiales</taxon>
        <taxon>Sutterellaceae</taxon>
        <taxon>Turicimonas</taxon>
    </lineage>
</organism>
<evidence type="ECO:0000313" key="11">
    <source>
        <dbReference type="Proteomes" id="UP000214610"/>
    </source>
</evidence>
<dbReference type="Pfam" id="PF14537">
    <property type="entry name" value="Cytochrom_c3_2"/>
    <property type="match status" value="1"/>
</dbReference>
<comment type="caution">
    <text evidence="10">The sequence shown here is derived from an EMBL/GenBank/DDBJ whole genome shotgun (WGS) entry which is preliminary data.</text>
</comment>
<sequence>MKFRLLILCLSSFLVLALNANAAGIADSHMKKSIPCTSCHKTMKGGDDVERTDCLKCHNEEQLKVAGEKIKPKFDNLNPHKPHFEDLACTECHKGHAEQVNFCASCHGNR</sequence>
<evidence type="ECO:0000256" key="6">
    <source>
        <dbReference type="ARBA" id="ARBA00022982"/>
    </source>
</evidence>
<keyword evidence="5" id="KW-0479">Metal-binding</keyword>
<feature type="domain" description="Tetrahaem cytochrome" evidence="9">
    <location>
        <begin position="29"/>
        <end position="107"/>
    </location>
</feature>
<dbReference type="GO" id="GO:0030313">
    <property type="term" value="C:cell envelope"/>
    <property type="evidence" value="ECO:0007669"/>
    <property type="project" value="UniProtKB-SubCell"/>
</dbReference>
<protein>
    <recommendedName>
        <fullName evidence="9">Tetrahaem cytochrome domain-containing protein</fullName>
    </recommendedName>
</protein>
<dbReference type="Gene3D" id="1.10.1130.10">
    <property type="entry name" value="Flavocytochrome C3, Chain A"/>
    <property type="match status" value="1"/>
</dbReference>
<comment type="cofactor">
    <cofactor evidence="1">
        <name>heme c</name>
        <dbReference type="ChEBI" id="CHEBI:61717"/>
    </cofactor>
</comment>
<dbReference type="GeneID" id="78362121"/>
<accession>A0A227KDP1</accession>
<keyword evidence="8" id="KW-0732">Signal</keyword>
<gene>
    <name evidence="10" type="ORF">ADH67_10930</name>
</gene>
<evidence type="ECO:0000256" key="3">
    <source>
        <dbReference type="ARBA" id="ARBA00022448"/>
    </source>
</evidence>
<dbReference type="GO" id="GO:0046872">
    <property type="term" value="F:metal ion binding"/>
    <property type="evidence" value="ECO:0007669"/>
    <property type="project" value="UniProtKB-KW"/>
</dbReference>
<keyword evidence="7" id="KW-0408">Iron</keyword>
<reference evidence="11" key="1">
    <citation type="submission" date="2017-05" db="EMBL/GenBank/DDBJ databases">
        <title>Improved OligoMM genomes.</title>
        <authorList>
            <person name="Garzetti D."/>
        </authorList>
    </citation>
    <scope>NUCLEOTIDE SEQUENCE [LARGE SCALE GENOMIC DNA]</scope>
    <source>
        <strain evidence="11">YL45</strain>
    </source>
</reference>
<dbReference type="RefSeq" id="WP_084081526.1">
    <property type="nucleotide sequence ID" value="NZ_CAJTBZ010000003.1"/>
</dbReference>
<keyword evidence="6" id="KW-0249">Electron transport</keyword>
<evidence type="ECO:0000256" key="4">
    <source>
        <dbReference type="ARBA" id="ARBA00022617"/>
    </source>
</evidence>